<feature type="binding site" evidence="12">
    <location>
        <position position="176"/>
    </location>
    <ligand>
        <name>Mg(2+)</name>
        <dbReference type="ChEBI" id="CHEBI:18420"/>
    </ligand>
</feature>
<evidence type="ECO:0000256" key="10">
    <source>
        <dbReference type="ARBA" id="ARBA00048540"/>
    </source>
</evidence>
<evidence type="ECO:0000256" key="12">
    <source>
        <dbReference type="PIRSR" id="PIRSR006268-2"/>
    </source>
</evidence>
<dbReference type="AlphaFoldDB" id="A0A193LL66"/>
<keyword evidence="4 11" id="KW-0285">Flavoprotein</keyword>
<reference evidence="13 14" key="1">
    <citation type="submission" date="2016-06" db="EMBL/GenBank/DDBJ databases">
        <title>Complete genome sequence of a deep-branching marine Gamma Proteobacterium Woeseia oceani type strain XK5.</title>
        <authorList>
            <person name="Mu D."/>
            <person name="Du Z."/>
        </authorList>
    </citation>
    <scope>NUCLEOTIDE SEQUENCE [LARGE SCALE GENOMIC DNA]</scope>
    <source>
        <strain evidence="13 14">XK5</strain>
    </source>
</reference>
<dbReference type="InterPro" id="IPR024932">
    <property type="entry name" value="ApbE"/>
</dbReference>
<dbReference type="KEGG" id="woc:BA177_11940"/>
<organism evidence="13 14">
    <name type="scientific">Woeseia oceani</name>
    <dbReference type="NCBI Taxonomy" id="1548547"/>
    <lineage>
        <taxon>Bacteria</taxon>
        <taxon>Pseudomonadati</taxon>
        <taxon>Pseudomonadota</taxon>
        <taxon>Gammaproteobacteria</taxon>
        <taxon>Woeseiales</taxon>
        <taxon>Woeseiaceae</taxon>
        <taxon>Woeseia</taxon>
    </lineage>
</organism>
<dbReference type="Pfam" id="PF02424">
    <property type="entry name" value="ApbE"/>
    <property type="match status" value="1"/>
</dbReference>
<evidence type="ECO:0000256" key="6">
    <source>
        <dbReference type="ARBA" id="ARBA00022723"/>
    </source>
</evidence>
<evidence type="ECO:0000256" key="7">
    <source>
        <dbReference type="ARBA" id="ARBA00022827"/>
    </source>
</evidence>
<keyword evidence="6 11" id="KW-0479">Metal-binding</keyword>
<protein>
    <recommendedName>
        <fullName evidence="3 11">FAD:protein FMN transferase</fullName>
        <ecNumber evidence="2 11">2.7.1.180</ecNumber>
    </recommendedName>
    <alternativeName>
        <fullName evidence="9 11">Flavin transferase</fullName>
    </alternativeName>
</protein>
<dbReference type="PANTHER" id="PTHR30040:SF2">
    <property type="entry name" value="FAD:PROTEIN FMN TRANSFERASE"/>
    <property type="match status" value="1"/>
</dbReference>
<feature type="binding site" evidence="12">
    <location>
        <position position="287"/>
    </location>
    <ligand>
        <name>Mg(2+)</name>
        <dbReference type="ChEBI" id="CHEBI:18420"/>
    </ligand>
</feature>
<name>A0A193LL66_9GAMM</name>
<dbReference type="Gene3D" id="3.10.520.10">
    <property type="entry name" value="ApbE-like domains"/>
    <property type="match status" value="1"/>
</dbReference>
<dbReference type="Proteomes" id="UP000092695">
    <property type="component" value="Chromosome"/>
</dbReference>
<dbReference type="STRING" id="1548547.BA177_11940"/>
<keyword evidence="8 11" id="KW-0460">Magnesium</keyword>
<dbReference type="GO" id="GO:0046872">
    <property type="term" value="F:metal ion binding"/>
    <property type="evidence" value="ECO:0007669"/>
    <property type="project" value="UniProtKB-UniRule"/>
</dbReference>
<evidence type="ECO:0000256" key="9">
    <source>
        <dbReference type="ARBA" id="ARBA00031306"/>
    </source>
</evidence>
<evidence type="ECO:0000256" key="1">
    <source>
        <dbReference type="ARBA" id="ARBA00008282"/>
    </source>
</evidence>
<keyword evidence="5 11" id="KW-0808">Transferase</keyword>
<dbReference type="GO" id="GO:0016740">
    <property type="term" value="F:transferase activity"/>
    <property type="evidence" value="ECO:0007669"/>
    <property type="project" value="UniProtKB-UniRule"/>
</dbReference>
<comment type="cofactor">
    <cofactor evidence="12">
        <name>Mg(2+)</name>
        <dbReference type="ChEBI" id="CHEBI:18420"/>
    </cofactor>
    <cofactor evidence="12">
        <name>Mn(2+)</name>
        <dbReference type="ChEBI" id="CHEBI:29035"/>
    </cofactor>
    <text evidence="12">Magnesium. Can also use manganese.</text>
</comment>
<proteinExistence type="inferred from homology"/>
<comment type="similarity">
    <text evidence="1 11">Belongs to the ApbE family.</text>
</comment>
<comment type="catalytic activity">
    <reaction evidence="10 11">
        <text>L-threonyl-[protein] + FAD = FMN-L-threonyl-[protein] + AMP + H(+)</text>
        <dbReference type="Rhea" id="RHEA:36847"/>
        <dbReference type="Rhea" id="RHEA-COMP:11060"/>
        <dbReference type="Rhea" id="RHEA-COMP:11061"/>
        <dbReference type="ChEBI" id="CHEBI:15378"/>
        <dbReference type="ChEBI" id="CHEBI:30013"/>
        <dbReference type="ChEBI" id="CHEBI:57692"/>
        <dbReference type="ChEBI" id="CHEBI:74257"/>
        <dbReference type="ChEBI" id="CHEBI:456215"/>
        <dbReference type="EC" id="2.7.1.180"/>
    </reaction>
</comment>
<keyword evidence="14" id="KW-1185">Reference proteome</keyword>
<evidence type="ECO:0000256" key="11">
    <source>
        <dbReference type="PIRNR" id="PIRNR006268"/>
    </source>
</evidence>
<dbReference type="EC" id="2.7.1.180" evidence="2 11"/>
<dbReference type="EMBL" id="CP016268">
    <property type="protein sequence ID" value="ANO53196.1"/>
    <property type="molecule type" value="Genomic_DNA"/>
</dbReference>
<evidence type="ECO:0000256" key="2">
    <source>
        <dbReference type="ARBA" id="ARBA00011955"/>
    </source>
</evidence>
<dbReference type="InterPro" id="IPR003374">
    <property type="entry name" value="ApbE-like_sf"/>
</dbReference>
<dbReference type="SUPFAM" id="SSF143631">
    <property type="entry name" value="ApbE-like"/>
    <property type="match status" value="1"/>
</dbReference>
<evidence type="ECO:0000256" key="8">
    <source>
        <dbReference type="ARBA" id="ARBA00022842"/>
    </source>
</evidence>
<sequence length="334" mass="36258">MAGKHNSRYSVTLAVVLLVFSSVPTVATAEWLGATRAQMGTEVRVYLWHENKEHASLAAEAVFTEIARIEALMSTYKEDSEISAVNRDAAMSGVPVGDELYELVVRSLDISVLTRGAFDITYDSVGQHYDFRAGEHPDEDTLRASLPKIDYRLVKPRASDRSIRFLAAGVRINLGGIAKGYAVERGVAILRQLGISNAIVTAGGDSRLLGDRRGQPWVVGIQNPRADDEVTLRIPLVDEAVSTSGDYERYFMEDGKRYHHIISPVTGEPANGVQSATIVGPDAVMTDALSTSVFVMGVDSGLRLIATLPDYEGIVIDADGRMFYSDGLRPPAAE</sequence>
<feature type="binding site" evidence="12">
    <location>
        <position position="291"/>
    </location>
    <ligand>
        <name>Mg(2+)</name>
        <dbReference type="ChEBI" id="CHEBI:18420"/>
    </ligand>
</feature>
<evidence type="ECO:0000313" key="13">
    <source>
        <dbReference type="EMBL" id="ANO53196.1"/>
    </source>
</evidence>
<dbReference type="PANTHER" id="PTHR30040">
    <property type="entry name" value="THIAMINE BIOSYNTHESIS LIPOPROTEIN APBE"/>
    <property type="match status" value="1"/>
</dbReference>
<evidence type="ECO:0000256" key="4">
    <source>
        <dbReference type="ARBA" id="ARBA00022630"/>
    </source>
</evidence>
<gene>
    <name evidence="13" type="ORF">BA177_11940</name>
</gene>
<evidence type="ECO:0000313" key="14">
    <source>
        <dbReference type="Proteomes" id="UP000092695"/>
    </source>
</evidence>
<evidence type="ECO:0000256" key="5">
    <source>
        <dbReference type="ARBA" id="ARBA00022679"/>
    </source>
</evidence>
<accession>A0A193LL66</accession>
<dbReference type="PIRSF" id="PIRSF006268">
    <property type="entry name" value="ApbE"/>
    <property type="match status" value="1"/>
</dbReference>
<keyword evidence="7 11" id="KW-0274">FAD</keyword>
<evidence type="ECO:0000256" key="3">
    <source>
        <dbReference type="ARBA" id="ARBA00016337"/>
    </source>
</evidence>